<dbReference type="Pfam" id="PF01300">
    <property type="entry name" value="Sua5_yciO_yrdC"/>
    <property type="match status" value="1"/>
</dbReference>
<dbReference type="Gene3D" id="3.90.870.10">
    <property type="entry name" value="DHBP synthase"/>
    <property type="match status" value="1"/>
</dbReference>
<dbReference type="NCBIfam" id="TIGR03534">
    <property type="entry name" value="RF_mod_PrmC"/>
    <property type="match status" value="1"/>
</dbReference>
<dbReference type="InterPro" id="IPR006070">
    <property type="entry name" value="Sua5-like_dom"/>
</dbReference>
<comment type="similarity">
    <text evidence="5">Belongs to the protein N5-glutamine methyltransferase family. PrmC subfamily.</text>
</comment>
<evidence type="ECO:0000256" key="1">
    <source>
        <dbReference type="ARBA" id="ARBA00022603"/>
    </source>
</evidence>
<dbReference type="EC" id="2.1.1.297" evidence="5"/>
<organism evidence="7 8">
    <name type="scientific">Bavariicoccus seileri</name>
    <dbReference type="NCBI Taxonomy" id="549685"/>
    <lineage>
        <taxon>Bacteria</taxon>
        <taxon>Bacillati</taxon>
        <taxon>Bacillota</taxon>
        <taxon>Bacilli</taxon>
        <taxon>Lactobacillales</taxon>
        <taxon>Enterococcaceae</taxon>
        <taxon>Bavariicoccus</taxon>
    </lineage>
</organism>
<comment type="caution">
    <text evidence="7">The sequence shown here is derived from an EMBL/GenBank/DDBJ whole genome shotgun (WGS) entry which is preliminary data.</text>
</comment>
<dbReference type="Proteomes" id="UP000262195">
    <property type="component" value="Unassembled WGS sequence"/>
</dbReference>
<dbReference type="InterPro" id="IPR002052">
    <property type="entry name" value="DNA_methylase_N6_adenine_CS"/>
</dbReference>
<dbReference type="PANTHER" id="PTHR18895">
    <property type="entry name" value="HEMK METHYLTRANSFERASE"/>
    <property type="match status" value="1"/>
</dbReference>
<keyword evidence="1 5" id="KW-0489">Methyltransferase</keyword>
<dbReference type="InterPro" id="IPR029063">
    <property type="entry name" value="SAM-dependent_MTases_sf"/>
</dbReference>
<accession>A0A3D4S5S5</accession>
<evidence type="ECO:0000256" key="5">
    <source>
        <dbReference type="HAMAP-Rule" id="MF_02126"/>
    </source>
</evidence>
<protein>
    <recommendedName>
        <fullName evidence="5">Release factor glutamine methyltransferase</fullName>
        <shortName evidence="5">RF MTase</shortName>
        <ecNumber evidence="5">2.1.1.297</ecNumber>
    </recommendedName>
    <alternativeName>
        <fullName evidence="5">N5-glutamine methyltransferase PrmC</fullName>
    </alternativeName>
    <alternativeName>
        <fullName evidence="5">Protein-(glutamine-N5) MTase PrmC</fullName>
    </alternativeName>
    <alternativeName>
        <fullName evidence="5">Protein-glutamine N-methyltransferase PrmC</fullName>
    </alternativeName>
</protein>
<reference evidence="7 8" key="1">
    <citation type="journal article" date="2018" name="Nat. Biotechnol.">
        <title>A standardized bacterial taxonomy based on genome phylogeny substantially revises the tree of life.</title>
        <authorList>
            <person name="Parks D.H."/>
            <person name="Chuvochina M."/>
            <person name="Waite D.W."/>
            <person name="Rinke C."/>
            <person name="Skarshewski A."/>
            <person name="Chaumeil P.A."/>
            <person name="Hugenholtz P."/>
        </authorList>
    </citation>
    <scope>NUCLEOTIDE SEQUENCE [LARGE SCALE GENOMIC DNA]</scope>
    <source>
        <strain evidence="7">UBA11306</strain>
    </source>
</reference>
<dbReference type="InterPro" id="IPR040758">
    <property type="entry name" value="PrmC_N"/>
</dbReference>
<comment type="catalytic activity">
    <reaction evidence="4 5">
        <text>L-glutaminyl-[peptide chain release factor] + S-adenosyl-L-methionine = N(5)-methyl-L-glutaminyl-[peptide chain release factor] + S-adenosyl-L-homocysteine + H(+)</text>
        <dbReference type="Rhea" id="RHEA:42896"/>
        <dbReference type="Rhea" id="RHEA-COMP:10271"/>
        <dbReference type="Rhea" id="RHEA-COMP:10272"/>
        <dbReference type="ChEBI" id="CHEBI:15378"/>
        <dbReference type="ChEBI" id="CHEBI:30011"/>
        <dbReference type="ChEBI" id="CHEBI:57856"/>
        <dbReference type="ChEBI" id="CHEBI:59789"/>
        <dbReference type="ChEBI" id="CHEBI:61891"/>
        <dbReference type="EC" id="2.1.1.297"/>
    </reaction>
</comment>
<comment type="function">
    <text evidence="5">Methylates the class 1 translation termination release factors RF1/PrfA and RF2/PrfB on the glutamine residue of the universally conserved GGQ motif.</text>
</comment>
<gene>
    <name evidence="5" type="primary">prmC</name>
    <name evidence="7" type="ORF">DIW15_03765</name>
</gene>
<evidence type="ECO:0000313" key="7">
    <source>
        <dbReference type="EMBL" id="HCS93812.1"/>
    </source>
</evidence>
<dbReference type="InterPro" id="IPR017945">
    <property type="entry name" value="DHBP_synth_RibB-like_a/b_dom"/>
</dbReference>
<dbReference type="InterPro" id="IPR019874">
    <property type="entry name" value="RF_methyltr_PrmC"/>
</dbReference>
<dbReference type="InterPro" id="IPR004556">
    <property type="entry name" value="HemK-like"/>
</dbReference>
<dbReference type="Gene3D" id="3.40.50.11030">
    <property type="entry name" value="Threonylcarbamoyl-AMP synthase, C-terminal domain"/>
    <property type="match status" value="1"/>
</dbReference>
<dbReference type="Pfam" id="PF03481">
    <property type="entry name" value="Sua5_C"/>
    <property type="match status" value="1"/>
</dbReference>
<dbReference type="STRING" id="1121105.GCA_000421665_01170"/>
<evidence type="ECO:0000256" key="2">
    <source>
        <dbReference type="ARBA" id="ARBA00022679"/>
    </source>
</evidence>
<feature type="domain" description="YrdC-like" evidence="6">
    <location>
        <begin position="310"/>
        <end position="498"/>
    </location>
</feature>
<dbReference type="InterPro" id="IPR050320">
    <property type="entry name" value="N5-glutamine_MTase"/>
</dbReference>
<dbReference type="InterPro" id="IPR038385">
    <property type="entry name" value="Sua5/YwlC_C"/>
</dbReference>
<dbReference type="EMBL" id="DQHO01000024">
    <property type="protein sequence ID" value="HCS93812.1"/>
    <property type="molecule type" value="Genomic_DNA"/>
</dbReference>
<dbReference type="AlphaFoldDB" id="A0A3D4S5S5"/>
<dbReference type="InterPro" id="IPR005145">
    <property type="entry name" value="Sua5_C"/>
</dbReference>
<dbReference type="NCBIfam" id="TIGR00057">
    <property type="entry name" value="L-threonylcarbamoyladenylate synthase"/>
    <property type="match status" value="1"/>
</dbReference>
<name>A0A3D4S5S5_9ENTE</name>
<dbReference type="HAMAP" id="MF_02126">
    <property type="entry name" value="RF_methyltr_PrmC"/>
    <property type="match status" value="1"/>
</dbReference>
<feature type="binding site" evidence="5">
    <location>
        <position position="141"/>
    </location>
    <ligand>
        <name>S-adenosyl-L-methionine</name>
        <dbReference type="ChEBI" id="CHEBI:59789"/>
    </ligand>
</feature>
<dbReference type="SUPFAM" id="SSF53335">
    <property type="entry name" value="S-adenosyl-L-methionine-dependent methyltransferases"/>
    <property type="match status" value="1"/>
</dbReference>
<evidence type="ECO:0000256" key="4">
    <source>
        <dbReference type="ARBA" id="ARBA00048391"/>
    </source>
</evidence>
<evidence type="ECO:0000259" key="6">
    <source>
        <dbReference type="PROSITE" id="PS51163"/>
    </source>
</evidence>
<dbReference type="GO" id="GO:0032259">
    <property type="term" value="P:methylation"/>
    <property type="evidence" value="ECO:0007669"/>
    <property type="project" value="UniProtKB-KW"/>
</dbReference>
<dbReference type="NCBIfam" id="TIGR00536">
    <property type="entry name" value="hemK_fam"/>
    <property type="match status" value="1"/>
</dbReference>
<feature type="binding site" evidence="5">
    <location>
        <position position="184"/>
    </location>
    <ligand>
        <name>S-adenosyl-L-methionine</name>
        <dbReference type="ChEBI" id="CHEBI:59789"/>
    </ligand>
</feature>
<dbReference type="PROSITE" id="PS51163">
    <property type="entry name" value="YRDC"/>
    <property type="match status" value="1"/>
</dbReference>
<dbReference type="CDD" id="cd02440">
    <property type="entry name" value="AdoMet_MTases"/>
    <property type="match status" value="1"/>
</dbReference>
<dbReference type="Gene3D" id="1.10.8.10">
    <property type="entry name" value="DNA helicase RuvA subunit, C-terminal domain"/>
    <property type="match status" value="1"/>
</dbReference>
<proteinExistence type="inferred from homology"/>
<feature type="binding site" evidence="5">
    <location>
        <begin position="118"/>
        <end position="122"/>
    </location>
    <ligand>
        <name>S-adenosyl-L-methionine</name>
        <dbReference type="ChEBI" id="CHEBI:59789"/>
    </ligand>
</feature>
<dbReference type="PROSITE" id="PS00092">
    <property type="entry name" value="N6_MTASE"/>
    <property type="match status" value="1"/>
</dbReference>
<dbReference type="InterPro" id="IPR007848">
    <property type="entry name" value="Small_mtfrase_dom"/>
</dbReference>
<dbReference type="SUPFAM" id="SSF55821">
    <property type="entry name" value="YrdC/RibB"/>
    <property type="match status" value="1"/>
</dbReference>
<comment type="caution">
    <text evidence="5">Lacks conserved residue(s) required for the propagation of feature annotation.</text>
</comment>
<sequence>MAKTETLREALERAFLTIGDRQICQKLIMDRQKWSLTTFVKKLDQPLDATISDQLTADSERYLSGEPIQYIIGEEQFFGRWFKVTKDTLIPRPETEELVKRVLDTYQTTEPLKLVDLGTGSGCIAVTIAAERPTWSVVATDISDSALAIAKTNNERLAEGRVTFLKGSILEPLRGNRFDIIVANPPYIGRSEWLEVDDVVKRYEPEQALFAEQDGVVFYQEFIDTLPLLSHYPQYIVMEIGYRQGRRLEQLCQALEKEYTVHIIKDLNQHDRMVELKRKKVDERKSMTKMTDEMTNKQTNKPKTTKLLKREDITDAARALRDGELVAFPTETVYGLGAVISNEKAVKGVYAAKGRPSDNPLIMTVSDLEMAKRYLEPLSHRAEKLIKAFWPGSLTLVCDVIPGSVSDSVTSGRSTVAVRFPDDPLTTTLIKEVGEPIVGPSANTSGKPSPTTAEHVMHDLHGKIYGVLDGGTTNVGIESTIVDVSSGSPFAILRPGNVTREMIEAVAGPLDELSVDPAAAPKAPGMKYRHYSPTKPVFAIDERVNEWQNAISLTDDRTALAVPDSLLKSLAPSVADSDRVIYQLGATTQNWQHRLYDVLRDIDDQPTIDQLLIYLPVDNPANEGYRNRLMKAAHGPFVKD</sequence>
<dbReference type="PANTHER" id="PTHR18895:SF74">
    <property type="entry name" value="MTRF1L RELEASE FACTOR GLUTAMINE METHYLTRANSFERASE"/>
    <property type="match status" value="1"/>
</dbReference>
<keyword evidence="3 5" id="KW-0949">S-adenosyl-L-methionine</keyword>
<dbReference type="Pfam" id="PF05175">
    <property type="entry name" value="MTS"/>
    <property type="match status" value="1"/>
</dbReference>
<feature type="binding site" evidence="5">
    <location>
        <begin position="184"/>
        <end position="187"/>
    </location>
    <ligand>
        <name>substrate</name>
    </ligand>
</feature>
<dbReference type="GO" id="GO:0003725">
    <property type="term" value="F:double-stranded RNA binding"/>
    <property type="evidence" value="ECO:0007669"/>
    <property type="project" value="InterPro"/>
</dbReference>
<dbReference type="Gene3D" id="3.40.50.150">
    <property type="entry name" value="Vaccinia Virus protein VP39"/>
    <property type="match status" value="1"/>
</dbReference>
<keyword evidence="2 5" id="KW-0808">Transferase</keyword>
<evidence type="ECO:0000256" key="3">
    <source>
        <dbReference type="ARBA" id="ARBA00022691"/>
    </source>
</evidence>
<dbReference type="GO" id="GO:0102559">
    <property type="term" value="F:peptide chain release factor N(5)-glutamine methyltransferase activity"/>
    <property type="evidence" value="ECO:0007669"/>
    <property type="project" value="UniProtKB-EC"/>
</dbReference>
<evidence type="ECO:0000313" key="8">
    <source>
        <dbReference type="Proteomes" id="UP000262195"/>
    </source>
</evidence>
<dbReference type="Pfam" id="PF17827">
    <property type="entry name" value="PrmC_N"/>
    <property type="match status" value="1"/>
</dbReference>